<dbReference type="InterPro" id="IPR011008">
    <property type="entry name" value="Dimeric_a/b-barrel"/>
</dbReference>
<sequence>MFAIVVRFDLPDEAAAARFDALVAEIVPDIHAQEPGTLVYTTHRVDDAPLSRLFYEVYRDRAAHAAHEARAEVAAFLDEVRTLVSAVRVEHLVPEHGAEGITADGPA</sequence>
<protein>
    <submittedName>
        <fullName evidence="2">Quinol monooxygenase YgiN</fullName>
    </submittedName>
</protein>
<organism evidence="2 3">
    <name type="scientific">Cellulomonas marina</name>
    <dbReference type="NCBI Taxonomy" id="988821"/>
    <lineage>
        <taxon>Bacteria</taxon>
        <taxon>Bacillati</taxon>
        <taxon>Actinomycetota</taxon>
        <taxon>Actinomycetes</taxon>
        <taxon>Micrococcales</taxon>
        <taxon>Cellulomonadaceae</taxon>
        <taxon>Cellulomonas</taxon>
    </lineage>
</organism>
<keyword evidence="3" id="KW-1185">Reference proteome</keyword>
<feature type="domain" description="ABM" evidence="1">
    <location>
        <begin position="2"/>
        <end position="93"/>
    </location>
</feature>
<dbReference type="STRING" id="988821.SAMN05421867_109116"/>
<proteinExistence type="predicted"/>
<keyword evidence="2" id="KW-0560">Oxidoreductase</keyword>
<evidence type="ECO:0000259" key="1">
    <source>
        <dbReference type="PROSITE" id="PS51725"/>
    </source>
</evidence>
<dbReference type="Pfam" id="PF03992">
    <property type="entry name" value="ABM"/>
    <property type="match status" value="1"/>
</dbReference>
<dbReference type="InterPro" id="IPR007138">
    <property type="entry name" value="ABM_dom"/>
</dbReference>
<dbReference type="AlphaFoldDB" id="A0A1I0Z1E0"/>
<dbReference type="GO" id="GO:0004497">
    <property type="term" value="F:monooxygenase activity"/>
    <property type="evidence" value="ECO:0007669"/>
    <property type="project" value="UniProtKB-KW"/>
</dbReference>
<dbReference type="RefSeq" id="WP_090033138.1">
    <property type="nucleotide sequence ID" value="NZ_BONM01000004.1"/>
</dbReference>
<dbReference type="SUPFAM" id="SSF54909">
    <property type="entry name" value="Dimeric alpha+beta barrel"/>
    <property type="match status" value="1"/>
</dbReference>
<name>A0A1I0Z1E0_9CELL</name>
<reference evidence="2 3" key="1">
    <citation type="submission" date="2016-10" db="EMBL/GenBank/DDBJ databases">
        <authorList>
            <person name="de Groot N.N."/>
        </authorList>
    </citation>
    <scope>NUCLEOTIDE SEQUENCE [LARGE SCALE GENOMIC DNA]</scope>
    <source>
        <strain evidence="2 3">CGMCC 4.6945</strain>
    </source>
</reference>
<keyword evidence="2" id="KW-0503">Monooxygenase</keyword>
<gene>
    <name evidence="2" type="ORF">SAMN05421867_109116</name>
</gene>
<evidence type="ECO:0000313" key="3">
    <source>
        <dbReference type="Proteomes" id="UP000199012"/>
    </source>
</evidence>
<evidence type="ECO:0000313" key="2">
    <source>
        <dbReference type="EMBL" id="SFB19444.1"/>
    </source>
</evidence>
<dbReference type="PROSITE" id="PS51725">
    <property type="entry name" value="ABM"/>
    <property type="match status" value="1"/>
</dbReference>
<dbReference type="OrthoDB" id="3695636at2"/>
<accession>A0A1I0Z1E0</accession>
<dbReference type="EMBL" id="FOKA01000009">
    <property type="protein sequence ID" value="SFB19444.1"/>
    <property type="molecule type" value="Genomic_DNA"/>
</dbReference>
<dbReference type="Gene3D" id="3.30.70.100">
    <property type="match status" value="1"/>
</dbReference>
<dbReference type="Proteomes" id="UP000199012">
    <property type="component" value="Unassembled WGS sequence"/>
</dbReference>